<feature type="chain" id="PRO_5031061924" evidence="1">
    <location>
        <begin position="27"/>
        <end position="268"/>
    </location>
</feature>
<reference evidence="2" key="1">
    <citation type="submission" date="2021-01" db="EMBL/GenBank/DDBJ databases">
        <authorList>
            <person name="Corre E."/>
            <person name="Pelletier E."/>
            <person name="Niang G."/>
            <person name="Scheremetjew M."/>
            <person name="Finn R."/>
            <person name="Kale V."/>
            <person name="Holt S."/>
            <person name="Cochrane G."/>
            <person name="Meng A."/>
            <person name="Brown T."/>
            <person name="Cohen L."/>
        </authorList>
    </citation>
    <scope>NUCLEOTIDE SEQUENCE</scope>
    <source>
        <strain evidence="2">CCMP1381</strain>
    </source>
</reference>
<name>A0A7S2FH58_9STRA</name>
<organism evidence="2">
    <name type="scientific">Octactis speculum</name>
    <dbReference type="NCBI Taxonomy" id="3111310"/>
    <lineage>
        <taxon>Eukaryota</taxon>
        <taxon>Sar</taxon>
        <taxon>Stramenopiles</taxon>
        <taxon>Ochrophyta</taxon>
        <taxon>Dictyochophyceae</taxon>
        <taxon>Dictyochales</taxon>
        <taxon>Dictyochaceae</taxon>
        <taxon>Octactis</taxon>
    </lineage>
</organism>
<gene>
    <name evidence="2" type="ORF">DSPE1174_LOCUS6779</name>
</gene>
<sequence>MSAFNNKKMRCCAFLLALMIPIHTCAFGSIPFDEDDCDISTIELEDFEVWQREEGYWFGEYTFLGAEGDPFVSSDWHYDYDHYYGFIHIELNGNSISQRNVFIYPPRSIETCVETSDAVVGDGVCGVNGNEKIFSADQSAVDCNGNLAGPYYYGDYALDTTTTVLGNDTVIYAVKLPEAYGGGFNQNQLTTLPGNGVRVRTAQGFDFLGMPSYASFYRESLLSSQSAWLAKLSEVRTQFNITDSDLCGWDSSNTPSGVSCDDHFGFEV</sequence>
<dbReference type="EMBL" id="HBGS01012854">
    <property type="protein sequence ID" value="CAD9392028.1"/>
    <property type="molecule type" value="Transcribed_RNA"/>
</dbReference>
<accession>A0A7S2FH58</accession>
<feature type="signal peptide" evidence="1">
    <location>
        <begin position="1"/>
        <end position="26"/>
    </location>
</feature>
<evidence type="ECO:0000313" key="2">
    <source>
        <dbReference type="EMBL" id="CAD9392028.1"/>
    </source>
</evidence>
<protein>
    <submittedName>
        <fullName evidence="2">Uncharacterized protein</fullName>
    </submittedName>
</protein>
<evidence type="ECO:0000256" key="1">
    <source>
        <dbReference type="SAM" id="SignalP"/>
    </source>
</evidence>
<dbReference type="AlphaFoldDB" id="A0A7S2FH58"/>
<keyword evidence="1" id="KW-0732">Signal</keyword>
<proteinExistence type="predicted"/>